<dbReference type="GO" id="GO:0033214">
    <property type="term" value="P:siderophore-iron import into cell"/>
    <property type="evidence" value="ECO:0007669"/>
    <property type="project" value="TreeGrafter"/>
</dbReference>
<keyword evidence="6 9" id="KW-1133">Transmembrane helix</keyword>
<feature type="transmembrane region" description="Helical" evidence="9">
    <location>
        <begin position="234"/>
        <end position="256"/>
    </location>
</feature>
<evidence type="ECO:0000313" key="11">
    <source>
        <dbReference type="Proteomes" id="UP000555552"/>
    </source>
</evidence>
<feature type="transmembrane region" description="Helical" evidence="9">
    <location>
        <begin position="353"/>
        <end position="370"/>
    </location>
</feature>
<evidence type="ECO:0000313" key="10">
    <source>
        <dbReference type="EMBL" id="NNH24395.1"/>
    </source>
</evidence>
<organism evidence="10 11">
    <name type="scientific">Pseudokineococcus marinus</name>
    <dbReference type="NCBI Taxonomy" id="351215"/>
    <lineage>
        <taxon>Bacteria</taxon>
        <taxon>Bacillati</taxon>
        <taxon>Actinomycetota</taxon>
        <taxon>Actinomycetes</taxon>
        <taxon>Kineosporiales</taxon>
        <taxon>Kineosporiaceae</taxon>
        <taxon>Pseudokineococcus</taxon>
    </lineage>
</organism>
<evidence type="ECO:0000256" key="6">
    <source>
        <dbReference type="ARBA" id="ARBA00022989"/>
    </source>
</evidence>
<dbReference type="PANTHER" id="PTHR30472">
    <property type="entry name" value="FERRIC ENTEROBACTIN TRANSPORT SYSTEM PERMEASE PROTEIN"/>
    <property type="match status" value="1"/>
</dbReference>
<comment type="caution">
    <text evidence="10">The sequence shown here is derived from an EMBL/GenBank/DDBJ whole genome shotgun (WGS) entry which is preliminary data.</text>
</comment>
<evidence type="ECO:0000256" key="1">
    <source>
        <dbReference type="ARBA" id="ARBA00004651"/>
    </source>
</evidence>
<name>A0A849BS70_9ACTN</name>
<feature type="transmembrane region" description="Helical" evidence="9">
    <location>
        <begin position="322"/>
        <end position="341"/>
    </location>
</feature>
<dbReference type="GO" id="GO:0022857">
    <property type="term" value="F:transmembrane transporter activity"/>
    <property type="evidence" value="ECO:0007669"/>
    <property type="project" value="InterPro"/>
</dbReference>
<comment type="similarity">
    <text evidence="2">Belongs to the binding-protein-dependent transport system permease family. FecCD subfamily.</text>
</comment>
<dbReference type="Gene3D" id="1.10.3470.10">
    <property type="entry name" value="ABC transporter involved in vitamin B12 uptake, BtuC"/>
    <property type="match status" value="1"/>
</dbReference>
<keyword evidence="4" id="KW-1003">Cell membrane</keyword>
<dbReference type="CDD" id="cd06550">
    <property type="entry name" value="TM_ABC_iron-siderophores_like"/>
    <property type="match status" value="1"/>
</dbReference>
<feature type="transmembrane region" description="Helical" evidence="9">
    <location>
        <begin position="193"/>
        <end position="214"/>
    </location>
</feature>
<feature type="region of interest" description="Disordered" evidence="8">
    <location>
        <begin position="1"/>
        <end position="42"/>
    </location>
</feature>
<evidence type="ECO:0000256" key="5">
    <source>
        <dbReference type="ARBA" id="ARBA00022692"/>
    </source>
</evidence>
<feature type="transmembrane region" description="Helical" evidence="9">
    <location>
        <begin position="49"/>
        <end position="71"/>
    </location>
</feature>
<reference evidence="10 11" key="1">
    <citation type="submission" date="2020-05" db="EMBL/GenBank/DDBJ databases">
        <title>MicrobeNet Type strains.</title>
        <authorList>
            <person name="Nicholson A.C."/>
        </authorList>
    </citation>
    <scope>NUCLEOTIDE SEQUENCE [LARGE SCALE GENOMIC DNA]</scope>
    <source>
        <strain evidence="10 11">JCM 14547</strain>
    </source>
</reference>
<evidence type="ECO:0000256" key="3">
    <source>
        <dbReference type="ARBA" id="ARBA00022448"/>
    </source>
</evidence>
<feature type="transmembrane region" description="Helical" evidence="9">
    <location>
        <begin position="103"/>
        <end position="123"/>
    </location>
</feature>
<comment type="subcellular location">
    <subcellularLocation>
        <location evidence="1">Cell membrane</location>
        <topology evidence="1">Multi-pass membrane protein</topology>
    </subcellularLocation>
</comment>
<keyword evidence="11" id="KW-1185">Reference proteome</keyword>
<dbReference type="SUPFAM" id="SSF81345">
    <property type="entry name" value="ABC transporter involved in vitamin B12 uptake, BtuC"/>
    <property type="match status" value="1"/>
</dbReference>
<dbReference type="InterPro" id="IPR000522">
    <property type="entry name" value="ABC_transptr_permease_BtuC"/>
</dbReference>
<evidence type="ECO:0000256" key="7">
    <source>
        <dbReference type="ARBA" id="ARBA00023136"/>
    </source>
</evidence>
<sequence length="378" mass="37071">MSASAPSSARPGAARGPQGRAGAPTSGGRSRATPGAVPTASGRRRGRPVLVAAVLLALAALVAAALLSLAVGSRGISPGVVVEALLAPDRSSTDHLVVLDLRLPRTVVGLVAGTALGLAGAVMQGLTRNPLADPGLLGVNAGAATAVVLAISVLGVTSPGGYVWFALAGAAAAAVVVHLVAATGREGATPVKLTLAGAAVSALLLSLTTGVLVTDSATFDQFRFWQVGSLVGRDLSAVAAVLPLVAAGALLALLLAPALDALQLGDDVARGLGQRTGAVRALGALAAVLLCGGATALAGPIAFVGLAVPHLVRALTGPAHRWLLPLSALVAPTLLLLADVLGRVVARPGEVQVGVVAALLGAPVLVALVRRRRGSLEL</sequence>
<evidence type="ECO:0000256" key="8">
    <source>
        <dbReference type="SAM" id="MobiDB-lite"/>
    </source>
</evidence>
<dbReference type="EMBL" id="JABEMA010000342">
    <property type="protein sequence ID" value="NNH24395.1"/>
    <property type="molecule type" value="Genomic_DNA"/>
</dbReference>
<evidence type="ECO:0000256" key="9">
    <source>
        <dbReference type="SAM" id="Phobius"/>
    </source>
</evidence>
<feature type="transmembrane region" description="Helical" evidence="9">
    <location>
        <begin position="135"/>
        <end position="156"/>
    </location>
</feature>
<accession>A0A849BS70</accession>
<dbReference type="RefSeq" id="WP_171204147.1">
    <property type="nucleotide sequence ID" value="NZ_BAAANP010000016.1"/>
</dbReference>
<dbReference type="InterPro" id="IPR037294">
    <property type="entry name" value="ABC_BtuC-like"/>
</dbReference>
<keyword evidence="7 9" id="KW-0472">Membrane</keyword>
<evidence type="ECO:0000256" key="4">
    <source>
        <dbReference type="ARBA" id="ARBA00022475"/>
    </source>
</evidence>
<feature type="compositionally biased region" description="Low complexity" evidence="8">
    <location>
        <begin position="1"/>
        <end position="24"/>
    </location>
</feature>
<protein>
    <submittedName>
        <fullName evidence="10">Iron chelate uptake ABC transporter family permease subunit</fullName>
    </submittedName>
</protein>
<proteinExistence type="inferred from homology"/>
<keyword evidence="3" id="KW-0813">Transport</keyword>
<dbReference type="PANTHER" id="PTHR30472:SF1">
    <property type="entry name" value="FE(3+) DICITRATE TRANSPORT SYSTEM PERMEASE PROTEIN FECC-RELATED"/>
    <property type="match status" value="1"/>
</dbReference>
<gene>
    <name evidence="10" type="ORF">HLB09_15130</name>
</gene>
<feature type="transmembrane region" description="Helical" evidence="9">
    <location>
        <begin position="277"/>
        <end position="302"/>
    </location>
</feature>
<feature type="transmembrane region" description="Helical" evidence="9">
    <location>
        <begin position="162"/>
        <end position="181"/>
    </location>
</feature>
<evidence type="ECO:0000256" key="2">
    <source>
        <dbReference type="ARBA" id="ARBA00007935"/>
    </source>
</evidence>
<dbReference type="GO" id="GO:0005886">
    <property type="term" value="C:plasma membrane"/>
    <property type="evidence" value="ECO:0007669"/>
    <property type="project" value="UniProtKB-SubCell"/>
</dbReference>
<dbReference type="Proteomes" id="UP000555552">
    <property type="component" value="Unassembled WGS sequence"/>
</dbReference>
<keyword evidence="5 9" id="KW-0812">Transmembrane</keyword>
<dbReference type="AlphaFoldDB" id="A0A849BS70"/>
<dbReference type="FunFam" id="1.10.3470.10:FF:000001">
    <property type="entry name" value="Vitamin B12 ABC transporter permease BtuC"/>
    <property type="match status" value="1"/>
</dbReference>
<dbReference type="Pfam" id="PF01032">
    <property type="entry name" value="FecCD"/>
    <property type="match status" value="1"/>
</dbReference>